<keyword evidence="3" id="KW-0732">Signal</keyword>
<feature type="transmembrane region" description="Helical" evidence="2">
    <location>
        <begin position="238"/>
        <end position="261"/>
    </location>
</feature>
<keyword evidence="2" id="KW-1133">Transmembrane helix</keyword>
<keyword evidence="2" id="KW-0812">Transmembrane</keyword>
<dbReference type="AlphaFoldDB" id="A0AAI8YA30"/>
<evidence type="ECO:0000256" key="3">
    <source>
        <dbReference type="SAM" id="SignalP"/>
    </source>
</evidence>
<dbReference type="Pfam" id="PF14610">
    <property type="entry name" value="Psg1"/>
    <property type="match status" value="1"/>
</dbReference>
<keyword evidence="5" id="KW-1185">Reference proteome</keyword>
<evidence type="ECO:0000256" key="1">
    <source>
        <dbReference type="SAM" id="MobiDB-lite"/>
    </source>
</evidence>
<reference evidence="4" key="1">
    <citation type="submission" date="2023-10" db="EMBL/GenBank/DDBJ databases">
        <authorList>
            <person name="Hackl T."/>
        </authorList>
    </citation>
    <scope>NUCLEOTIDE SEQUENCE</scope>
</reference>
<proteinExistence type="predicted"/>
<feature type="region of interest" description="Disordered" evidence="1">
    <location>
        <begin position="279"/>
        <end position="373"/>
    </location>
</feature>
<keyword evidence="2" id="KW-0472">Membrane</keyword>
<dbReference type="EMBL" id="CAUWAG010000003">
    <property type="protein sequence ID" value="CAJ2499664.1"/>
    <property type="molecule type" value="Genomic_DNA"/>
</dbReference>
<evidence type="ECO:0000256" key="2">
    <source>
        <dbReference type="SAM" id="Phobius"/>
    </source>
</evidence>
<sequence length="373" mass="39836">MYALASVAAATLLLSSASASAVPNGPLSPRETDSALAPWVTVGDDGKPSTVTPVLSTVDGTTTIVSGAPHDLTATVFTTTSYGKVETSTGTAPLATATGGEAGSFPICHNLDGDDAPWCQPTDAQQLFVGTTYYFLWDADYFTEPNTTVQVVGNFVNMTTGETIEQAFTSPNTAASWGFWSLKIDSSLLRHQSAYNITMTLASLPSAGNKATIKQGPKVEVTTRPGPTPNSGSKANAAALYIALPTVLGFILLCLFGTYLWNRKTRKIELGSIMGRGRRGYGVGKSSRSRMGLGKKNKASERVELMEREVEADGGELYRDAPARPRRDSDALGSLAGTPTDDRRMDFQRPSTREGGDGNLFRDEMRRQNGERL</sequence>
<feature type="compositionally biased region" description="Basic and acidic residues" evidence="1">
    <location>
        <begin position="298"/>
        <end position="330"/>
    </location>
</feature>
<evidence type="ECO:0000313" key="5">
    <source>
        <dbReference type="Proteomes" id="UP001295740"/>
    </source>
</evidence>
<feature type="compositionally biased region" description="Basic and acidic residues" evidence="1">
    <location>
        <begin position="340"/>
        <end position="373"/>
    </location>
</feature>
<protein>
    <submittedName>
        <fullName evidence="4">Uu.00g025170.m01.CDS01</fullName>
    </submittedName>
</protein>
<dbReference type="InterPro" id="IPR028000">
    <property type="entry name" value="Pma1"/>
</dbReference>
<gene>
    <name evidence="4" type="ORF">KHLLAP_LOCUS132</name>
</gene>
<evidence type="ECO:0000313" key="4">
    <source>
        <dbReference type="EMBL" id="CAJ2499664.1"/>
    </source>
</evidence>
<comment type="caution">
    <text evidence="4">The sequence shown here is derived from an EMBL/GenBank/DDBJ whole genome shotgun (WGS) entry which is preliminary data.</text>
</comment>
<dbReference type="Proteomes" id="UP001295740">
    <property type="component" value="Unassembled WGS sequence"/>
</dbReference>
<feature type="signal peptide" evidence="3">
    <location>
        <begin position="1"/>
        <end position="21"/>
    </location>
</feature>
<feature type="chain" id="PRO_5042504634" evidence="3">
    <location>
        <begin position="22"/>
        <end position="373"/>
    </location>
</feature>
<accession>A0AAI8YA30</accession>
<organism evidence="4 5">
    <name type="scientific">Anthostomella pinea</name>
    <dbReference type="NCBI Taxonomy" id="933095"/>
    <lineage>
        <taxon>Eukaryota</taxon>
        <taxon>Fungi</taxon>
        <taxon>Dikarya</taxon>
        <taxon>Ascomycota</taxon>
        <taxon>Pezizomycotina</taxon>
        <taxon>Sordariomycetes</taxon>
        <taxon>Xylariomycetidae</taxon>
        <taxon>Xylariales</taxon>
        <taxon>Xylariaceae</taxon>
        <taxon>Anthostomella</taxon>
    </lineage>
</organism>
<name>A0AAI8YA30_9PEZI</name>